<dbReference type="PANTHER" id="PTHR10188">
    <property type="entry name" value="L-ASPARAGINASE"/>
    <property type="match status" value="1"/>
</dbReference>
<dbReference type="AlphaFoldDB" id="A0A4S8S9F3"/>
<evidence type="ECO:0000256" key="1">
    <source>
        <dbReference type="PIRSR" id="PIRSR600246-1"/>
    </source>
</evidence>
<dbReference type="InterPro" id="IPR000246">
    <property type="entry name" value="Peptidase_T2"/>
</dbReference>
<organism evidence="4 5">
    <name type="scientific">Aureobasidium pullulans</name>
    <name type="common">Black yeast</name>
    <name type="synonym">Pullularia pullulans</name>
    <dbReference type="NCBI Taxonomy" id="5580"/>
    <lineage>
        <taxon>Eukaryota</taxon>
        <taxon>Fungi</taxon>
        <taxon>Dikarya</taxon>
        <taxon>Ascomycota</taxon>
        <taxon>Pezizomycotina</taxon>
        <taxon>Dothideomycetes</taxon>
        <taxon>Dothideomycetidae</taxon>
        <taxon>Dothideales</taxon>
        <taxon>Saccotheciaceae</taxon>
        <taxon>Aureobasidium</taxon>
    </lineage>
</organism>
<dbReference type="CDD" id="cd04701">
    <property type="entry name" value="Asparaginase_2"/>
    <property type="match status" value="1"/>
</dbReference>
<dbReference type="PANTHER" id="PTHR10188:SF43">
    <property type="entry name" value="ASPARAGINASE (EUROFUNG)"/>
    <property type="match status" value="1"/>
</dbReference>
<feature type="binding site" evidence="2">
    <location>
        <begin position="348"/>
        <end position="351"/>
    </location>
    <ligand>
        <name>substrate</name>
    </ligand>
</feature>
<evidence type="ECO:0000256" key="2">
    <source>
        <dbReference type="PIRSR" id="PIRSR600246-2"/>
    </source>
</evidence>
<sequence>MADSVFSMKSSKTNTPRIIIHGGAGNIPRANLTEDAYQEYRSALLATLHSSYALLSKPGATALDVATHAVAMLEDNPLFNAGHGAVYTTAGTHELEASVMVSKGYHKRGVGVMEVSGAKNPIKLARELLIRGEEADGGGAAGHVQLAGETANKLAETWGLETVSPGYYWTKRRWDEHRKGLGKSTDRETYQKHKRRADKCSSFVAECAADARDLNTHDPSWNGHDYLPQGTVGAVVLDSNGMLCVATSTGGLTNKLPGRIGDTPTLGADFWAEQWNEENPIDRPHGMMYQQPTLSPAARLVNGDFGGVLQDCLPNLSTYLPVSSREDISSEHPVKPTSAPHGVALSGTGNGDSFLKLSAARTTSAMTRFSFPPLPLALSVSRMAGPNGMLQQSAEDRWKKTGEGEGGIIGIEYRYGEGRVVADFNSGGMFRAWIDDDGKEQMMVFKDEF</sequence>
<feature type="active site" description="Nucleophile" evidence="1">
    <location>
        <position position="231"/>
    </location>
</feature>
<evidence type="ECO:0000256" key="3">
    <source>
        <dbReference type="PIRSR" id="PIRSR600246-3"/>
    </source>
</evidence>
<dbReference type="InterPro" id="IPR029055">
    <property type="entry name" value="Ntn_hydrolases_N"/>
</dbReference>
<dbReference type="EMBL" id="QZAF01000483">
    <property type="protein sequence ID" value="THV66775.1"/>
    <property type="molecule type" value="Genomic_DNA"/>
</dbReference>
<dbReference type="SUPFAM" id="SSF56235">
    <property type="entry name" value="N-terminal nucleophile aminohydrolases (Ntn hydrolases)"/>
    <property type="match status" value="1"/>
</dbReference>
<name>A0A4S8S9F3_AURPU</name>
<keyword evidence="4" id="KW-0378">Hydrolase</keyword>
<dbReference type="Pfam" id="PF01112">
    <property type="entry name" value="Asparaginase_2"/>
    <property type="match status" value="1"/>
</dbReference>
<evidence type="ECO:0000313" key="5">
    <source>
        <dbReference type="Proteomes" id="UP000304951"/>
    </source>
</evidence>
<protein>
    <submittedName>
        <fullName evidence="4">N-terminal nucleophile aminohydrolase</fullName>
    </submittedName>
</protein>
<accession>A0A4S8S9F3</accession>
<dbReference type="GO" id="GO:0016787">
    <property type="term" value="F:hydrolase activity"/>
    <property type="evidence" value="ECO:0007669"/>
    <property type="project" value="UniProtKB-KW"/>
</dbReference>
<reference evidence="4 5" key="1">
    <citation type="submission" date="2018-10" db="EMBL/GenBank/DDBJ databases">
        <title>Fifty Aureobasidium pullulans genomes reveal a recombining polyextremotolerant generalist.</title>
        <authorList>
            <person name="Gostincar C."/>
            <person name="Turk M."/>
            <person name="Zajc J."/>
            <person name="Gunde-Cimerman N."/>
        </authorList>
    </citation>
    <scope>NUCLEOTIDE SEQUENCE [LARGE SCALE GENOMIC DNA]</scope>
    <source>
        <strain evidence="4 5">EXF-11900</strain>
    </source>
</reference>
<evidence type="ECO:0000313" key="4">
    <source>
        <dbReference type="EMBL" id="THV66775.1"/>
    </source>
</evidence>
<dbReference type="Proteomes" id="UP000304951">
    <property type="component" value="Unassembled WGS sequence"/>
</dbReference>
<proteinExistence type="predicted"/>
<dbReference type="Gene3D" id="3.60.20.30">
    <property type="entry name" value="(Glycosyl)asparaginase"/>
    <property type="match status" value="1"/>
</dbReference>
<gene>
    <name evidence="4" type="ORF">D6D28_08059</name>
</gene>
<comment type="caution">
    <text evidence="4">The sequence shown here is derived from an EMBL/GenBank/DDBJ whole genome shotgun (WGS) entry which is preliminary data.</text>
</comment>
<dbReference type="GO" id="GO:0005737">
    <property type="term" value="C:cytoplasm"/>
    <property type="evidence" value="ECO:0007669"/>
    <property type="project" value="TreeGrafter"/>
</dbReference>
<feature type="binding site" evidence="2">
    <location>
        <begin position="259"/>
        <end position="262"/>
    </location>
    <ligand>
        <name>substrate</name>
    </ligand>
</feature>
<feature type="site" description="Cleavage; by autolysis" evidence="3">
    <location>
        <begin position="230"/>
        <end position="231"/>
    </location>
</feature>